<reference evidence="9" key="1">
    <citation type="journal article" date="2020" name="Stud. Mycol.">
        <title>101 Dothideomycetes genomes: a test case for predicting lifestyles and emergence of pathogens.</title>
        <authorList>
            <person name="Haridas S."/>
            <person name="Albert R."/>
            <person name="Binder M."/>
            <person name="Bloem J."/>
            <person name="Labutti K."/>
            <person name="Salamov A."/>
            <person name="Andreopoulos B."/>
            <person name="Baker S."/>
            <person name="Barry K."/>
            <person name="Bills G."/>
            <person name="Bluhm B."/>
            <person name="Cannon C."/>
            <person name="Castanera R."/>
            <person name="Culley D."/>
            <person name="Daum C."/>
            <person name="Ezra D."/>
            <person name="Gonzalez J."/>
            <person name="Henrissat B."/>
            <person name="Kuo A."/>
            <person name="Liang C."/>
            <person name="Lipzen A."/>
            <person name="Lutzoni F."/>
            <person name="Magnuson J."/>
            <person name="Mondo S."/>
            <person name="Nolan M."/>
            <person name="Ohm R."/>
            <person name="Pangilinan J."/>
            <person name="Park H.-J."/>
            <person name="Ramirez L."/>
            <person name="Alfaro M."/>
            <person name="Sun H."/>
            <person name="Tritt A."/>
            <person name="Yoshinaga Y."/>
            <person name="Zwiers L.-H."/>
            <person name="Turgeon B."/>
            <person name="Goodwin S."/>
            <person name="Spatafora J."/>
            <person name="Crous P."/>
            <person name="Grigoriev I."/>
        </authorList>
    </citation>
    <scope>NUCLEOTIDE SEQUENCE</scope>
    <source>
        <strain evidence="9">CBS 122368</strain>
    </source>
</reference>
<protein>
    <submittedName>
        <fullName evidence="9">Glycosyltransferase family 31 protein</fullName>
    </submittedName>
</protein>
<feature type="region of interest" description="Disordered" evidence="7">
    <location>
        <begin position="834"/>
        <end position="884"/>
    </location>
</feature>
<dbReference type="GeneID" id="54580176"/>
<dbReference type="InterPro" id="IPR026050">
    <property type="entry name" value="C1GALT1/C1GALT1_chp1"/>
</dbReference>
<comment type="similarity">
    <text evidence="2">Belongs to the glycosyltransferase 31 family. Beta3-Gal-T subfamily.</text>
</comment>
<dbReference type="Proteomes" id="UP000800094">
    <property type="component" value="Unassembled WGS sequence"/>
</dbReference>
<dbReference type="PANTHER" id="PTHR23033:SF40">
    <property type="entry name" value="APPLE DOMAIN-CONTAINING PROTEIN"/>
    <property type="match status" value="1"/>
</dbReference>
<feature type="region of interest" description="Disordered" evidence="7">
    <location>
        <begin position="763"/>
        <end position="821"/>
    </location>
</feature>
<feature type="compositionally biased region" description="Polar residues" evidence="7">
    <location>
        <begin position="772"/>
        <end position="782"/>
    </location>
</feature>
<name>A0A6A6IGK6_9PLEO</name>
<feature type="compositionally biased region" description="Polar residues" evidence="7">
    <location>
        <begin position="597"/>
        <end position="608"/>
    </location>
</feature>
<feature type="compositionally biased region" description="Low complexity" evidence="7">
    <location>
        <begin position="783"/>
        <end position="796"/>
    </location>
</feature>
<evidence type="ECO:0000256" key="5">
    <source>
        <dbReference type="ARBA" id="ARBA00022989"/>
    </source>
</evidence>
<dbReference type="Gene3D" id="3.90.550.50">
    <property type="match status" value="1"/>
</dbReference>
<evidence type="ECO:0000256" key="8">
    <source>
        <dbReference type="SAM" id="Phobius"/>
    </source>
</evidence>
<dbReference type="AlphaFoldDB" id="A0A6A6IGK6"/>
<evidence type="ECO:0000256" key="4">
    <source>
        <dbReference type="ARBA" id="ARBA00022968"/>
    </source>
</evidence>
<feature type="transmembrane region" description="Helical" evidence="8">
    <location>
        <begin position="12"/>
        <end position="32"/>
    </location>
</feature>
<keyword evidence="4" id="KW-0735">Signal-anchor</keyword>
<dbReference type="EMBL" id="ML987195">
    <property type="protein sequence ID" value="KAF2249317.1"/>
    <property type="molecule type" value="Genomic_DNA"/>
</dbReference>
<evidence type="ECO:0000313" key="10">
    <source>
        <dbReference type="Proteomes" id="UP000800094"/>
    </source>
</evidence>
<gene>
    <name evidence="9" type="ORF">BU26DRAFT_505365</name>
</gene>
<evidence type="ECO:0000313" key="9">
    <source>
        <dbReference type="EMBL" id="KAF2249317.1"/>
    </source>
</evidence>
<sequence>MLSARPAGRLRLAARFVVFATVVCVLLWISGFPRQYDDEELPQSQRPKAPSLAPHAVDSDQLVVSVKTTASDAWAALPPLLLLTHAKYHDNLLLMGDLHMDLGAFHVHDVLDRYSADFVAANDELQRYRRQLEFALTSTDFRKLKAHELHEEKEILARLDKYKVLRMLERAWETRPARRWYAFVEPDSYLVRSNLLSWLGQFDPAEPVFFANPPFAAWSSPFAMGGSTFILSEASMRALIVDRPDVIPHFDSRLTDHNSAYGVLTAVLSTALSLGPNKTWPGISGFNPATIPYGPGLWCEQIMAMQSMPTELASEVWRLERDREEYQHLKEPLLFADIWIRFMQPENLDDPREDWDNLSSGPEYGQWNILFDSVEHGSHHHRHSDAGGKAHDGEESWQACRDSCNESSLCVQWSYSTIPSPNHNENGNTKCHLSRSMRFGAQVDPKEVQTDGETELLRWTSGWRKDKFLTHLAPVQNRRKCLRLSGRRLAVSYIPFTQPKAISNATLGPKVYPGAPRQHIACSPRPRVLVGTQPSYKQQTGQKPATKTRTGLVLDATFADMKEASMTSSSTSTKGLLKQHSSLTDVGDGGLRKIKSESSNTSPAPPTQLQDLYEYAKQRGVRHVFDLLPAENDYVFDDVPDSKAIRRGERKYHPKRLLLGQRHNHTAWAYLRYATYVEVIFYMETTTSLQYATIEDMHKLPLREPFSIFTAPDLRPNAHIQLKALIKYVFLLKRLEDTVFARSGSNTHVMVIGALRRIRDFHNKTTGPDGAQQAQLPSTLEASSPGGPDASPGPQGKDAGRASGSLSGSKRRLQPLSHPLSGRLGAVSILSGTKVAKGSSNPSPTPASSSLGSGTPTVPKRASGSTSHELSPLPSNPSQGNAPKETAYDALTAAKAMLRHLNRTRRAAPGNDLQHIMAQIQDEESQDRKLRKRLKEARRLLKARRTRRDQAMDRLMQTRAKEVRKYLRKRR</sequence>
<organism evidence="9 10">
    <name type="scientific">Trematosphaeria pertusa</name>
    <dbReference type="NCBI Taxonomy" id="390896"/>
    <lineage>
        <taxon>Eukaryota</taxon>
        <taxon>Fungi</taxon>
        <taxon>Dikarya</taxon>
        <taxon>Ascomycota</taxon>
        <taxon>Pezizomycotina</taxon>
        <taxon>Dothideomycetes</taxon>
        <taxon>Pleosporomycetidae</taxon>
        <taxon>Pleosporales</taxon>
        <taxon>Massarineae</taxon>
        <taxon>Trematosphaeriaceae</taxon>
        <taxon>Trematosphaeria</taxon>
    </lineage>
</organism>
<dbReference type="GO" id="GO:0016740">
    <property type="term" value="F:transferase activity"/>
    <property type="evidence" value="ECO:0007669"/>
    <property type="project" value="UniProtKB-KW"/>
</dbReference>
<keyword evidence="5 8" id="KW-1133">Transmembrane helix</keyword>
<proteinExistence type="inferred from homology"/>
<evidence type="ECO:0000256" key="2">
    <source>
        <dbReference type="ARBA" id="ARBA00006462"/>
    </source>
</evidence>
<accession>A0A6A6IGK6</accession>
<keyword evidence="10" id="KW-1185">Reference proteome</keyword>
<dbReference type="OrthoDB" id="414175at2759"/>
<comment type="subcellular location">
    <subcellularLocation>
        <location evidence="1">Membrane</location>
        <topology evidence="1">Single-pass type II membrane protein</topology>
    </subcellularLocation>
</comment>
<dbReference type="GO" id="GO:0016020">
    <property type="term" value="C:membrane"/>
    <property type="evidence" value="ECO:0007669"/>
    <property type="project" value="UniProtKB-SubCell"/>
</dbReference>
<feature type="compositionally biased region" description="Low complexity" evidence="7">
    <location>
        <begin position="839"/>
        <end position="850"/>
    </location>
</feature>
<evidence type="ECO:0000256" key="3">
    <source>
        <dbReference type="ARBA" id="ARBA00022692"/>
    </source>
</evidence>
<keyword evidence="3 8" id="KW-0812">Transmembrane</keyword>
<keyword evidence="6 8" id="KW-0472">Membrane</keyword>
<keyword evidence="9" id="KW-0808">Transferase</keyword>
<dbReference type="PANTHER" id="PTHR23033">
    <property type="entry name" value="BETA1,3-GALACTOSYLTRANSFERASE"/>
    <property type="match status" value="1"/>
</dbReference>
<feature type="region of interest" description="Disordered" evidence="7">
    <location>
        <begin position="565"/>
        <end position="608"/>
    </location>
</feature>
<evidence type="ECO:0000256" key="1">
    <source>
        <dbReference type="ARBA" id="ARBA00004606"/>
    </source>
</evidence>
<dbReference type="RefSeq" id="XP_033684321.1">
    <property type="nucleotide sequence ID" value="XM_033826846.1"/>
</dbReference>
<evidence type="ECO:0000256" key="6">
    <source>
        <dbReference type="ARBA" id="ARBA00023136"/>
    </source>
</evidence>
<evidence type="ECO:0000256" key="7">
    <source>
        <dbReference type="SAM" id="MobiDB-lite"/>
    </source>
</evidence>